<evidence type="ECO:0000313" key="2">
    <source>
        <dbReference type="EMBL" id="GEN63809.1"/>
    </source>
</evidence>
<name>A0A511XLJ2_9PROT</name>
<evidence type="ECO:0000256" key="1">
    <source>
        <dbReference type="SAM" id="SignalP"/>
    </source>
</evidence>
<dbReference type="AlphaFoldDB" id="A0A511XLJ2"/>
<dbReference type="EMBL" id="BJYG01000026">
    <property type="protein sequence ID" value="GEN63809.1"/>
    <property type="molecule type" value="Genomic_DNA"/>
</dbReference>
<proteinExistence type="predicted"/>
<reference evidence="2 3" key="1">
    <citation type="submission" date="2019-07" db="EMBL/GenBank/DDBJ databases">
        <title>Whole genome shotgun sequence of Acetobacter oeni NBRC 105207.</title>
        <authorList>
            <person name="Hosoyama A."/>
            <person name="Uohara A."/>
            <person name="Ohji S."/>
            <person name="Ichikawa N."/>
        </authorList>
    </citation>
    <scope>NUCLEOTIDE SEQUENCE [LARGE SCALE GENOMIC DNA]</scope>
    <source>
        <strain evidence="2 3">NBRC 105207</strain>
    </source>
</reference>
<accession>A0A511XLJ2</accession>
<keyword evidence="3" id="KW-1185">Reference proteome</keyword>
<sequence>MKRQFSLYGLALALAVSGTVPALAQSVTDGSGKDTAAQTAIHAVAQHYKTPQETRFRKVRTAGKGTICGEVTGDGATTFSSFGVTPGSEPVIFDNQKIPAALDFKEVNEWLNKSVALEDLEDMGCAPKGSYMRYRDRLNKVMETRKENTLTR</sequence>
<dbReference type="Proteomes" id="UP000321746">
    <property type="component" value="Unassembled WGS sequence"/>
</dbReference>
<evidence type="ECO:0000313" key="3">
    <source>
        <dbReference type="Proteomes" id="UP000321746"/>
    </source>
</evidence>
<organism evidence="2 3">
    <name type="scientific">Acetobacter oeni</name>
    <dbReference type="NCBI Taxonomy" id="304077"/>
    <lineage>
        <taxon>Bacteria</taxon>
        <taxon>Pseudomonadati</taxon>
        <taxon>Pseudomonadota</taxon>
        <taxon>Alphaproteobacteria</taxon>
        <taxon>Acetobacterales</taxon>
        <taxon>Acetobacteraceae</taxon>
        <taxon>Acetobacter</taxon>
    </lineage>
</organism>
<dbReference type="RefSeq" id="WP_146889048.1">
    <property type="nucleotide sequence ID" value="NZ_BJYG01000026.1"/>
</dbReference>
<protein>
    <submittedName>
        <fullName evidence="2">Uncharacterized protein</fullName>
    </submittedName>
</protein>
<feature type="signal peptide" evidence="1">
    <location>
        <begin position="1"/>
        <end position="24"/>
    </location>
</feature>
<dbReference type="OrthoDB" id="7280770at2"/>
<keyword evidence="1" id="KW-0732">Signal</keyword>
<comment type="caution">
    <text evidence="2">The sequence shown here is derived from an EMBL/GenBank/DDBJ whole genome shotgun (WGS) entry which is preliminary data.</text>
</comment>
<feature type="chain" id="PRO_5021849235" evidence="1">
    <location>
        <begin position="25"/>
        <end position="152"/>
    </location>
</feature>
<gene>
    <name evidence="2" type="ORF">AOE01nite_20330</name>
</gene>